<dbReference type="EMBL" id="JACHJL010000003">
    <property type="protein sequence ID" value="MBB5934395.1"/>
    <property type="molecule type" value="Genomic_DNA"/>
</dbReference>
<reference evidence="5 6" key="1">
    <citation type="submission" date="2020-08" db="EMBL/GenBank/DDBJ databases">
        <title>Genomic Encyclopedia of Type Strains, Phase III (KMG-III): the genomes of soil and plant-associated and newly described type strains.</title>
        <authorList>
            <person name="Whitman W."/>
        </authorList>
    </citation>
    <scope>NUCLEOTIDE SEQUENCE [LARGE SCALE GENOMIC DNA]</scope>
    <source>
        <strain evidence="5 6">CECT 8305</strain>
    </source>
</reference>
<sequence>MAGSDVAGSGTAGSGTAGSGATPSRSAAARARPPGAPLWYARPAGRGWSCAPAPADAREFHAALSDYAPTRLVELPSLAAELGVRRVFVKDESSRFGLPAFKALGASWALHRVLAERAAASAADGQGTGRRVAAQSGTGIGGGSETRAGVGIGAAAGEPVTFVTATDGNHGRAVARIARLLGQRAHVFVSQGVHPEAVVAIAAEGARVTRVAGPYDQAVREASETAGAAAVPETAPAAVAAGPAGGDGGANATGGANAAGGVGPDCGMAGAVGVGGGASRSVLVQDSGRPGYERIPGWIVEGYSTLFTEIDAQLSAAGADGPDLVAVPVGVGSLAQAAVTHYRARPVDGAASRNPPAGAAACALLAVEPEAAACVLESLLQGERASIETGHTAMAGLNCGTPSSLAWPLLRDGLDAAVAITEAESARAARDLAALGVSSGPCGAASLAGVRAALTGEGAADRRTALAIGPLATLVLLNTEGAAANPHGPQLGT</sequence>
<feature type="compositionally biased region" description="Low complexity" evidence="3">
    <location>
        <begin position="19"/>
        <end position="33"/>
    </location>
</feature>
<evidence type="ECO:0000256" key="1">
    <source>
        <dbReference type="ARBA" id="ARBA00001933"/>
    </source>
</evidence>
<comment type="cofactor">
    <cofactor evidence="1">
        <name>pyridoxal 5'-phosphate</name>
        <dbReference type="ChEBI" id="CHEBI:597326"/>
    </cofactor>
</comment>
<dbReference type="InterPro" id="IPR036052">
    <property type="entry name" value="TrpB-like_PALP_sf"/>
</dbReference>
<comment type="caution">
    <text evidence="5">The sequence shown here is derived from an EMBL/GenBank/DDBJ whole genome shotgun (WGS) entry which is preliminary data.</text>
</comment>
<dbReference type="PANTHER" id="PTHR42937:SF1">
    <property type="entry name" value="DIAMINOPROPIONATE AMMONIA-LYASE"/>
    <property type="match status" value="1"/>
</dbReference>
<evidence type="ECO:0000256" key="2">
    <source>
        <dbReference type="ARBA" id="ARBA00022898"/>
    </source>
</evidence>
<dbReference type="EC" id="4.3.1.15" evidence="5"/>
<feature type="domain" description="Tryptophan synthase beta chain-like PALP" evidence="4">
    <location>
        <begin position="298"/>
        <end position="461"/>
    </location>
</feature>
<evidence type="ECO:0000313" key="6">
    <source>
        <dbReference type="Proteomes" id="UP000588098"/>
    </source>
</evidence>
<accession>A0A7W9UWX9</accession>
<proteinExistence type="predicted"/>
<dbReference type="AlphaFoldDB" id="A0A7W9UWX9"/>
<keyword evidence="2" id="KW-0663">Pyridoxal phosphate</keyword>
<dbReference type="PANTHER" id="PTHR42937">
    <property type="match status" value="1"/>
</dbReference>
<evidence type="ECO:0000259" key="4">
    <source>
        <dbReference type="Pfam" id="PF00291"/>
    </source>
</evidence>
<dbReference type="Proteomes" id="UP000588098">
    <property type="component" value="Unassembled WGS sequence"/>
</dbReference>
<protein>
    <submittedName>
        <fullName evidence="5">Diaminopropionate ammonia-lyase</fullName>
        <ecNumber evidence="5">4.3.1.15</ecNumber>
    </submittedName>
</protein>
<name>A0A7W9UWX9_9ACTN</name>
<dbReference type="GO" id="GO:0008838">
    <property type="term" value="F:diaminopropionate ammonia-lyase activity"/>
    <property type="evidence" value="ECO:0007669"/>
    <property type="project" value="UniProtKB-EC"/>
</dbReference>
<feature type="region of interest" description="Disordered" evidence="3">
    <location>
        <begin position="1"/>
        <end position="36"/>
    </location>
</feature>
<keyword evidence="6" id="KW-1185">Reference proteome</keyword>
<dbReference type="InterPro" id="IPR001926">
    <property type="entry name" value="TrpB-like_PALP"/>
</dbReference>
<evidence type="ECO:0000313" key="5">
    <source>
        <dbReference type="EMBL" id="MBB5934395.1"/>
    </source>
</evidence>
<dbReference type="Pfam" id="PF00291">
    <property type="entry name" value="PALP"/>
    <property type="match status" value="2"/>
</dbReference>
<organism evidence="5 6">
    <name type="scientific">Streptomyces zagrosensis</name>
    <dbReference type="NCBI Taxonomy" id="1042984"/>
    <lineage>
        <taxon>Bacteria</taxon>
        <taxon>Bacillati</taxon>
        <taxon>Actinomycetota</taxon>
        <taxon>Actinomycetes</taxon>
        <taxon>Kitasatosporales</taxon>
        <taxon>Streptomycetaceae</taxon>
        <taxon>Streptomyces</taxon>
    </lineage>
</organism>
<dbReference type="GO" id="GO:1901605">
    <property type="term" value="P:alpha-amino acid metabolic process"/>
    <property type="evidence" value="ECO:0007669"/>
    <property type="project" value="UniProtKB-ARBA"/>
</dbReference>
<evidence type="ECO:0000256" key="3">
    <source>
        <dbReference type="SAM" id="MobiDB-lite"/>
    </source>
</evidence>
<gene>
    <name evidence="5" type="ORF">FHS42_001442</name>
</gene>
<dbReference type="RefSeq" id="WP_184569888.1">
    <property type="nucleotide sequence ID" value="NZ_JACHJL010000003.1"/>
</dbReference>
<dbReference type="SUPFAM" id="SSF53686">
    <property type="entry name" value="Tryptophan synthase beta subunit-like PLP-dependent enzymes"/>
    <property type="match status" value="1"/>
</dbReference>
<feature type="domain" description="Tryptophan synthase beta chain-like PALP" evidence="4">
    <location>
        <begin position="67"/>
        <end position="227"/>
    </location>
</feature>
<keyword evidence="5" id="KW-0456">Lyase</keyword>
<dbReference type="Gene3D" id="3.40.50.1100">
    <property type="match status" value="2"/>
</dbReference>